<proteinExistence type="predicted"/>
<name>A0A9Q3GCY0_9BASI</name>
<reference evidence="1" key="1">
    <citation type="submission" date="2021-03" db="EMBL/GenBank/DDBJ databases">
        <title>Draft genome sequence of rust myrtle Austropuccinia psidii MF-1, a brazilian biotype.</title>
        <authorList>
            <person name="Quecine M.C."/>
            <person name="Pachon D.M.R."/>
            <person name="Bonatelli M.L."/>
            <person name="Correr F.H."/>
            <person name="Franceschini L.M."/>
            <person name="Leite T.F."/>
            <person name="Margarido G.R.A."/>
            <person name="Almeida C.A."/>
            <person name="Ferrarezi J.A."/>
            <person name="Labate C.A."/>
        </authorList>
    </citation>
    <scope>NUCLEOTIDE SEQUENCE</scope>
    <source>
        <strain evidence="1">MF-1</strain>
    </source>
</reference>
<evidence type="ECO:0000313" key="2">
    <source>
        <dbReference type="Proteomes" id="UP000765509"/>
    </source>
</evidence>
<comment type="caution">
    <text evidence="1">The sequence shown here is derived from an EMBL/GenBank/DDBJ whole genome shotgun (WGS) entry which is preliminary data.</text>
</comment>
<evidence type="ECO:0000313" key="1">
    <source>
        <dbReference type="EMBL" id="MBW0462805.1"/>
    </source>
</evidence>
<dbReference type="AlphaFoldDB" id="A0A9Q3GCY0"/>
<gene>
    <name evidence="1" type="ORF">O181_002520</name>
</gene>
<dbReference type="Proteomes" id="UP000765509">
    <property type="component" value="Unassembled WGS sequence"/>
</dbReference>
<sequence>MTIVHKSGNINKNADGISRWALEKTPENPEWVPREENHIEGICVTDIGTELLNKAKESYMMKNSCHILCELSIKHFKDSFLFAKIDEIWKKAYDEGIFHLLDGLLYHRTKHSGVMTLEDIFLISTILHGFHDSVVSGHL</sequence>
<dbReference type="EMBL" id="AVOT02000423">
    <property type="protein sequence ID" value="MBW0462805.1"/>
    <property type="molecule type" value="Genomic_DNA"/>
</dbReference>
<protein>
    <submittedName>
        <fullName evidence="1">Uncharacterized protein</fullName>
    </submittedName>
</protein>
<keyword evidence="2" id="KW-1185">Reference proteome</keyword>
<accession>A0A9Q3GCY0</accession>
<organism evidence="1 2">
    <name type="scientific">Austropuccinia psidii MF-1</name>
    <dbReference type="NCBI Taxonomy" id="1389203"/>
    <lineage>
        <taxon>Eukaryota</taxon>
        <taxon>Fungi</taxon>
        <taxon>Dikarya</taxon>
        <taxon>Basidiomycota</taxon>
        <taxon>Pucciniomycotina</taxon>
        <taxon>Pucciniomycetes</taxon>
        <taxon>Pucciniales</taxon>
        <taxon>Sphaerophragmiaceae</taxon>
        <taxon>Austropuccinia</taxon>
    </lineage>
</organism>